<dbReference type="SUPFAM" id="SSF51110">
    <property type="entry name" value="alpha-D-mannose-specific plant lectins"/>
    <property type="match status" value="1"/>
</dbReference>
<evidence type="ECO:0000313" key="22">
    <source>
        <dbReference type="Proteomes" id="UP001634007"/>
    </source>
</evidence>
<dbReference type="CDD" id="cd01098">
    <property type="entry name" value="PAN_AP_plant"/>
    <property type="match status" value="1"/>
</dbReference>
<dbReference type="PIRSF" id="PIRSF000641">
    <property type="entry name" value="SRK"/>
    <property type="match status" value="1"/>
</dbReference>
<dbReference type="CDD" id="cd00028">
    <property type="entry name" value="B_lectin"/>
    <property type="match status" value="1"/>
</dbReference>
<feature type="domain" description="Protein kinase" evidence="17">
    <location>
        <begin position="504"/>
        <end position="787"/>
    </location>
</feature>
<evidence type="ECO:0000256" key="10">
    <source>
        <dbReference type="ARBA" id="ARBA00023180"/>
    </source>
</evidence>
<keyword evidence="2" id="KW-0597">Phosphoprotein</keyword>
<dbReference type="InterPro" id="IPR036426">
    <property type="entry name" value="Bulb-type_lectin_dom_sf"/>
</dbReference>
<evidence type="ECO:0000256" key="15">
    <source>
        <dbReference type="SAM" id="Phobius"/>
    </source>
</evidence>
<dbReference type="InterPro" id="IPR011009">
    <property type="entry name" value="Kinase-like_dom_sf"/>
</dbReference>
<dbReference type="FunFam" id="1.10.510.10:FF:000060">
    <property type="entry name" value="G-type lectin S-receptor-like serine/threonine-protein kinase"/>
    <property type="match status" value="1"/>
</dbReference>
<dbReference type="PROSITE" id="PS50948">
    <property type="entry name" value="PAN"/>
    <property type="match status" value="1"/>
</dbReference>
<comment type="caution">
    <text evidence="21">The sequence shown here is derived from an EMBL/GenBank/DDBJ whole genome shotgun (WGS) entry which is preliminary data.</text>
</comment>
<dbReference type="PROSITE" id="PS00108">
    <property type="entry name" value="PROTEIN_KINASE_ST"/>
    <property type="match status" value="1"/>
</dbReference>
<dbReference type="Gene3D" id="1.10.510.10">
    <property type="entry name" value="Transferase(Phosphotransferase) domain 1"/>
    <property type="match status" value="1"/>
</dbReference>
<comment type="caution">
    <text evidence="14">Lacks conserved residue(s) required for the propagation of feature annotation.</text>
</comment>
<dbReference type="SMART" id="SM00220">
    <property type="entry name" value="S_TKc"/>
    <property type="match status" value="1"/>
</dbReference>
<dbReference type="InterPro" id="IPR008271">
    <property type="entry name" value="Ser/Thr_kinase_AS"/>
</dbReference>
<dbReference type="EC" id="2.7.11.1" evidence="13"/>
<evidence type="ECO:0000256" key="3">
    <source>
        <dbReference type="ARBA" id="ARBA00022679"/>
    </source>
</evidence>
<keyword evidence="4 16" id="KW-0732">Signal</keyword>
<keyword evidence="7 13" id="KW-0067">ATP-binding</keyword>
<feature type="domain" description="Bulb-type lectin" evidence="19">
    <location>
        <begin position="27"/>
        <end position="148"/>
    </location>
</feature>
<feature type="chain" id="PRO_5044848132" description="Receptor-like serine/threonine-protein kinase" evidence="16">
    <location>
        <begin position="18"/>
        <end position="817"/>
    </location>
</feature>
<dbReference type="InterPro" id="IPR024171">
    <property type="entry name" value="SRK-like_kinase"/>
</dbReference>
<feature type="transmembrane region" description="Helical" evidence="15">
    <location>
        <begin position="435"/>
        <end position="457"/>
    </location>
</feature>
<keyword evidence="8" id="KW-1015">Disulfide bond</keyword>
<keyword evidence="5 13" id="KW-0547">Nucleotide-binding</keyword>
<dbReference type="FunFam" id="3.50.4.10:FF:000002">
    <property type="entry name" value="G-type lectin S-receptor-like serine/threonine-protein kinase"/>
    <property type="match status" value="1"/>
</dbReference>
<evidence type="ECO:0000259" key="18">
    <source>
        <dbReference type="PROSITE" id="PS50026"/>
    </source>
</evidence>
<dbReference type="PROSITE" id="PS50927">
    <property type="entry name" value="BULB_LECTIN"/>
    <property type="match status" value="1"/>
</dbReference>
<dbReference type="EMBL" id="JBJKBG010000006">
    <property type="protein sequence ID" value="KAL3736244.1"/>
    <property type="molecule type" value="Genomic_DNA"/>
</dbReference>
<dbReference type="PROSITE" id="PS50026">
    <property type="entry name" value="EGF_3"/>
    <property type="match status" value="1"/>
</dbReference>
<keyword evidence="22" id="KW-1185">Reference proteome</keyword>
<dbReference type="SUPFAM" id="SSF56112">
    <property type="entry name" value="Protein kinase-like (PK-like)"/>
    <property type="match status" value="1"/>
</dbReference>
<evidence type="ECO:0000259" key="17">
    <source>
        <dbReference type="PROSITE" id="PS50011"/>
    </source>
</evidence>
<sequence>MRTILSFFMILLFYASSSYVAQISEALDTITVNQSIQDGESLVSAGGTFELGFFSTSVPSRRYLGIWYKKVTIMTVVWVANRVTPLADSLGTLKVTSLGSLVLLNANGSEIWSSNSSTDARNPVAQLLDSGNLVVKDVDGTGSSILWWQSFDYPTDTLLAGMKMGRNRKTGFERYLTSWKSIDDPSPGNFTHKIDPNGFPQSIVKQGSVVKFRLGPWNGVRYSGMPNLDPNPYYSYELLLDDDEIYYHYELLDSSFISRLVINSNGIVQRVTWIDRMQGWTLYLTIPKDNCDTYALCGAYGSCTIDESPVCRCLTGFTPRYSQEWDILDWSNGCVRTAPLDCGKDIFVKYSGMKLPDTSSSWFNKSMNLQECEEVCKKNCSCMAYSNLDIRGGGSGCLLWFGEIIDIRELNINGQDLYIRMAASESDLLHSKQKLLMGLAVSFGVFSLCLVLTFCILKNKRKKKKHLEGKDDGSESGDNSECQKEDLELPVFDLGTVAIATNNFSEENKLGEGGFGPVYKGVLEDGQEIAVKKLSNDSRQGLHEFKNEVLYIAKLQHRNLVKLLGCCIQEEVLLIYEFMPNNSLDSCLFDQNQRKLLGWSTRFGIINGIARGLLYLHQDSRLRIIHRDLKAGNILLDNAMNPKISDFGSAKCFVGDETEANTIRVVGTYSYMSPEYAIDGVFSVKSDVFSYGVLVLETVSGKRNRGFRHPDHCHNLVGHAWRLFTEDRSMEQLDELVESYNAAEVLRSIHVALLCVQQCPEDRPSMSAVILMLGSADELPLPKEPGFYNERKLPPEHTFSHPVHSPNEITMTLLSPR</sequence>
<dbReference type="Pfam" id="PF07714">
    <property type="entry name" value="PK_Tyr_Ser-Thr"/>
    <property type="match status" value="1"/>
</dbReference>
<keyword evidence="15" id="KW-0472">Membrane</keyword>
<evidence type="ECO:0000256" key="11">
    <source>
        <dbReference type="ARBA" id="ARBA00047899"/>
    </source>
</evidence>
<evidence type="ECO:0000256" key="9">
    <source>
        <dbReference type="ARBA" id="ARBA00023170"/>
    </source>
</evidence>
<evidence type="ECO:0000259" key="20">
    <source>
        <dbReference type="PROSITE" id="PS50948"/>
    </source>
</evidence>
<dbReference type="FunFam" id="3.30.200.20:FF:000195">
    <property type="entry name" value="G-type lectin S-receptor-like serine/threonine-protein kinase"/>
    <property type="match status" value="1"/>
</dbReference>
<evidence type="ECO:0000256" key="7">
    <source>
        <dbReference type="ARBA" id="ARBA00022840"/>
    </source>
</evidence>
<dbReference type="AlphaFoldDB" id="A0ABD3KCT4"/>
<keyword evidence="3 13" id="KW-0808">Transferase</keyword>
<evidence type="ECO:0000256" key="4">
    <source>
        <dbReference type="ARBA" id="ARBA00022729"/>
    </source>
</evidence>
<dbReference type="PANTHER" id="PTHR32444">
    <property type="entry name" value="BULB-TYPE LECTIN DOMAIN-CONTAINING PROTEIN"/>
    <property type="match status" value="1"/>
</dbReference>
<dbReference type="Pfam" id="PF00954">
    <property type="entry name" value="S_locus_glycop"/>
    <property type="match status" value="1"/>
</dbReference>
<keyword evidence="14" id="KW-0245">EGF-like domain</keyword>
<dbReference type="InterPro" id="IPR003609">
    <property type="entry name" value="Pan_app"/>
</dbReference>
<dbReference type="InterPro" id="IPR000858">
    <property type="entry name" value="S_locus_glycoprot_dom"/>
</dbReference>
<dbReference type="InterPro" id="IPR001480">
    <property type="entry name" value="Bulb-type_lectin_dom"/>
</dbReference>
<evidence type="ECO:0000256" key="16">
    <source>
        <dbReference type="SAM" id="SignalP"/>
    </source>
</evidence>
<dbReference type="InterPro" id="IPR000742">
    <property type="entry name" value="EGF"/>
</dbReference>
<accession>A0ABD3KCT4</accession>
<reference evidence="21 22" key="1">
    <citation type="submission" date="2024-11" db="EMBL/GenBank/DDBJ databases">
        <title>Chromosome-level genome assembly of Eucalyptus globulus Labill. provides insights into its genome evolution.</title>
        <authorList>
            <person name="Li X."/>
        </authorList>
    </citation>
    <scope>NUCLEOTIDE SEQUENCE [LARGE SCALE GENOMIC DNA]</scope>
    <source>
        <strain evidence="21">CL2024</strain>
        <tissue evidence="21">Fresh tender leaves</tissue>
    </source>
</reference>
<dbReference type="FunFam" id="2.90.10.10:FF:000004">
    <property type="entry name" value="G-type lectin S-receptor-like serine/threonine-protein kinase"/>
    <property type="match status" value="1"/>
</dbReference>
<evidence type="ECO:0000256" key="8">
    <source>
        <dbReference type="ARBA" id="ARBA00023157"/>
    </source>
</evidence>
<organism evidence="21 22">
    <name type="scientific">Eucalyptus globulus</name>
    <name type="common">Tasmanian blue gum</name>
    <dbReference type="NCBI Taxonomy" id="34317"/>
    <lineage>
        <taxon>Eukaryota</taxon>
        <taxon>Viridiplantae</taxon>
        <taxon>Streptophyta</taxon>
        <taxon>Embryophyta</taxon>
        <taxon>Tracheophyta</taxon>
        <taxon>Spermatophyta</taxon>
        <taxon>Magnoliopsida</taxon>
        <taxon>eudicotyledons</taxon>
        <taxon>Gunneridae</taxon>
        <taxon>Pentapetalae</taxon>
        <taxon>rosids</taxon>
        <taxon>malvids</taxon>
        <taxon>Myrtales</taxon>
        <taxon>Myrtaceae</taxon>
        <taxon>Myrtoideae</taxon>
        <taxon>Eucalypteae</taxon>
        <taxon>Eucalyptus</taxon>
    </lineage>
</organism>
<comment type="similarity">
    <text evidence="13">Belongs to the protein kinase superfamily. Ser/Thr protein kinase family.</text>
</comment>
<dbReference type="Pfam" id="PF08276">
    <property type="entry name" value="PAN_2"/>
    <property type="match status" value="1"/>
</dbReference>
<keyword evidence="15" id="KW-0812">Transmembrane</keyword>
<dbReference type="Gene3D" id="3.30.200.20">
    <property type="entry name" value="Phosphorylase Kinase, domain 1"/>
    <property type="match status" value="1"/>
</dbReference>
<feature type="domain" description="EGF-like" evidence="18">
    <location>
        <begin position="287"/>
        <end position="323"/>
    </location>
</feature>
<evidence type="ECO:0000313" key="21">
    <source>
        <dbReference type="EMBL" id="KAL3736244.1"/>
    </source>
</evidence>
<dbReference type="PROSITE" id="PS50011">
    <property type="entry name" value="PROTEIN_KINASE_DOM"/>
    <property type="match status" value="1"/>
</dbReference>
<feature type="domain" description="Apple" evidence="20">
    <location>
        <begin position="342"/>
        <end position="423"/>
    </location>
</feature>
<dbReference type="Gene3D" id="2.90.10.10">
    <property type="entry name" value="Bulb-type lectin domain"/>
    <property type="match status" value="1"/>
</dbReference>
<dbReference type="GO" id="GO:0004674">
    <property type="term" value="F:protein serine/threonine kinase activity"/>
    <property type="evidence" value="ECO:0007669"/>
    <property type="project" value="UniProtKB-KW"/>
</dbReference>
<dbReference type="InterPro" id="IPR000719">
    <property type="entry name" value="Prot_kinase_dom"/>
</dbReference>
<keyword evidence="6 13" id="KW-0418">Kinase</keyword>
<proteinExistence type="inferred from homology"/>
<dbReference type="Pfam" id="PF01453">
    <property type="entry name" value="B_lectin"/>
    <property type="match status" value="1"/>
</dbReference>
<comment type="catalytic activity">
    <reaction evidence="11 13">
        <text>L-threonyl-[protein] + ATP = O-phospho-L-threonyl-[protein] + ADP + H(+)</text>
        <dbReference type="Rhea" id="RHEA:46608"/>
        <dbReference type="Rhea" id="RHEA-COMP:11060"/>
        <dbReference type="Rhea" id="RHEA-COMP:11605"/>
        <dbReference type="ChEBI" id="CHEBI:15378"/>
        <dbReference type="ChEBI" id="CHEBI:30013"/>
        <dbReference type="ChEBI" id="CHEBI:30616"/>
        <dbReference type="ChEBI" id="CHEBI:61977"/>
        <dbReference type="ChEBI" id="CHEBI:456216"/>
        <dbReference type="EC" id="2.7.11.1"/>
    </reaction>
</comment>
<feature type="signal peptide" evidence="16">
    <location>
        <begin position="1"/>
        <end position="17"/>
    </location>
</feature>
<dbReference type="PANTHER" id="PTHR32444:SF235">
    <property type="entry name" value="OS01G0783900 PROTEIN"/>
    <property type="match status" value="1"/>
</dbReference>
<dbReference type="Gene3D" id="3.50.4.10">
    <property type="entry name" value="Hepatocyte Growth Factor"/>
    <property type="match status" value="1"/>
</dbReference>
<dbReference type="GO" id="GO:0005524">
    <property type="term" value="F:ATP binding"/>
    <property type="evidence" value="ECO:0007669"/>
    <property type="project" value="UniProtKB-KW"/>
</dbReference>
<name>A0ABD3KCT4_EUCGL</name>
<evidence type="ECO:0000256" key="1">
    <source>
        <dbReference type="ARBA" id="ARBA00022527"/>
    </source>
</evidence>
<comment type="catalytic activity">
    <reaction evidence="12 13">
        <text>L-seryl-[protein] + ATP = O-phospho-L-seryl-[protein] + ADP + H(+)</text>
        <dbReference type="Rhea" id="RHEA:17989"/>
        <dbReference type="Rhea" id="RHEA-COMP:9863"/>
        <dbReference type="Rhea" id="RHEA-COMP:11604"/>
        <dbReference type="ChEBI" id="CHEBI:15378"/>
        <dbReference type="ChEBI" id="CHEBI:29999"/>
        <dbReference type="ChEBI" id="CHEBI:30616"/>
        <dbReference type="ChEBI" id="CHEBI:83421"/>
        <dbReference type="ChEBI" id="CHEBI:456216"/>
        <dbReference type="EC" id="2.7.11.1"/>
    </reaction>
</comment>
<gene>
    <name evidence="21" type="ORF">ACJRO7_025234</name>
</gene>
<dbReference type="Proteomes" id="UP001634007">
    <property type="component" value="Unassembled WGS sequence"/>
</dbReference>
<keyword evidence="9" id="KW-0675">Receptor</keyword>
<evidence type="ECO:0000256" key="14">
    <source>
        <dbReference type="PROSITE-ProRule" id="PRU00076"/>
    </source>
</evidence>
<evidence type="ECO:0000259" key="19">
    <source>
        <dbReference type="PROSITE" id="PS50927"/>
    </source>
</evidence>
<dbReference type="SMART" id="SM00108">
    <property type="entry name" value="B_lectin"/>
    <property type="match status" value="1"/>
</dbReference>
<evidence type="ECO:0000256" key="13">
    <source>
        <dbReference type="PIRNR" id="PIRNR000641"/>
    </source>
</evidence>
<keyword evidence="1 13" id="KW-0723">Serine/threonine-protein kinase</keyword>
<protein>
    <recommendedName>
        <fullName evidence="13">Receptor-like serine/threonine-protein kinase</fullName>
        <ecNumber evidence="13">2.7.11.1</ecNumber>
    </recommendedName>
</protein>
<evidence type="ECO:0000256" key="6">
    <source>
        <dbReference type="ARBA" id="ARBA00022777"/>
    </source>
</evidence>
<dbReference type="SMART" id="SM00473">
    <property type="entry name" value="PAN_AP"/>
    <property type="match status" value="1"/>
</dbReference>
<evidence type="ECO:0000256" key="5">
    <source>
        <dbReference type="ARBA" id="ARBA00022741"/>
    </source>
</evidence>
<evidence type="ECO:0000256" key="2">
    <source>
        <dbReference type="ARBA" id="ARBA00022553"/>
    </source>
</evidence>
<keyword evidence="15" id="KW-1133">Transmembrane helix</keyword>
<evidence type="ECO:0000256" key="12">
    <source>
        <dbReference type="ARBA" id="ARBA00048679"/>
    </source>
</evidence>
<keyword evidence="10" id="KW-0325">Glycoprotein</keyword>
<dbReference type="CDD" id="cd14066">
    <property type="entry name" value="STKc_IRAK"/>
    <property type="match status" value="1"/>
</dbReference>
<dbReference type="InterPro" id="IPR001245">
    <property type="entry name" value="Ser-Thr/Tyr_kinase_cat_dom"/>
</dbReference>